<reference evidence="3 4" key="1">
    <citation type="submission" date="2020-01" db="EMBL/GenBank/DDBJ databases">
        <title>Genomes assembled from Gulf of Kutch pelagic sediment metagenomes.</title>
        <authorList>
            <person name="Chandrashekar M."/>
            <person name="Mahajan M.S."/>
            <person name="Dave K.J."/>
            <person name="Vatsa P."/>
            <person name="Nathani N.M."/>
        </authorList>
    </citation>
    <scope>NUCLEOTIDE SEQUENCE [LARGE SCALE GENOMIC DNA]</scope>
    <source>
        <strain evidence="3">KS3-K002</strain>
    </source>
</reference>
<comment type="caution">
    <text evidence="3">The sequence shown here is derived from an EMBL/GenBank/DDBJ whole genome shotgun (WGS) entry which is preliminary data.</text>
</comment>
<evidence type="ECO:0000313" key="4">
    <source>
        <dbReference type="Proteomes" id="UP000702544"/>
    </source>
</evidence>
<feature type="domain" description="Double zinc ribbon" evidence="2">
    <location>
        <begin position="20"/>
        <end position="80"/>
    </location>
</feature>
<evidence type="ECO:0000256" key="1">
    <source>
        <dbReference type="ARBA" id="ARBA00008007"/>
    </source>
</evidence>
<dbReference type="InterPro" id="IPR051910">
    <property type="entry name" value="ComF/GntX_DNA_util-trans"/>
</dbReference>
<dbReference type="Gene3D" id="3.40.50.2020">
    <property type="match status" value="1"/>
</dbReference>
<name>A0AAE4ZBI4_9BACT</name>
<dbReference type="SUPFAM" id="SSF53271">
    <property type="entry name" value="PRTase-like"/>
    <property type="match status" value="1"/>
</dbReference>
<dbReference type="Proteomes" id="UP000702544">
    <property type="component" value="Unassembled WGS sequence"/>
</dbReference>
<protein>
    <submittedName>
        <fullName evidence="3">ComF family protein</fullName>
    </submittedName>
</protein>
<dbReference type="InterPro" id="IPR000836">
    <property type="entry name" value="PRTase_dom"/>
</dbReference>
<dbReference type="CDD" id="cd06223">
    <property type="entry name" value="PRTases_typeI"/>
    <property type="match status" value="1"/>
</dbReference>
<sequence>MDGVGRRGIDGSARRLRDWLDRFLPPACAVCAGSLARRDSGVCQLCWSRAPACRFPRCRRCGIPSADTGVAATDATCLECATWLPYLRECRAPYVMAGTAAAMVHALKYRGWKELAEEMGRRMAAARFSREVEAEVALIVPVPLSATRLRERGFNQAELLARSVAKYRGLPLAADLLQRRRHTRRQARLLPRQRLRNVRSAFEVAGEPEAELASAHLLLVDDVLTTAATAEACVRALCGAGARAVSVLTFARARRQLAGKGG</sequence>
<evidence type="ECO:0000259" key="2">
    <source>
        <dbReference type="Pfam" id="PF18912"/>
    </source>
</evidence>
<accession>A0AAE4ZBI4</accession>
<dbReference type="InterPro" id="IPR029057">
    <property type="entry name" value="PRTase-like"/>
</dbReference>
<dbReference type="AlphaFoldDB" id="A0AAE4ZBI4"/>
<dbReference type="PANTHER" id="PTHR47505">
    <property type="entry name" value="DNA UTILIZATION PROTEIN YHGH"/>
    <property type="match status" value="1"/>
</dbReference>
<dbReference type="InterPro" id="IPR044005">
    <property type="entry name" value="DZR_2"/>
</dbReference>
<comment type="similarity">
    <text evidence="1">Belongs to the ComF/GntX family.</text>
</comment>
<organism evidence="3 4">
    <name type="scientific">Candidatus Kutchimonas denitrificans</name>
    <dbReference type="NCBI Taxonomy" id="3056748"/>
    <lineage>
        <taxon>Bacteria</taxon>
        <taxon>Pseudomonadati</taxon>
        <taxon>Gemmatimonadota</taxon>
        <taxon>Gemmatimonadia</taxon>
        <taxon>Candidatus Palauibacterales</taxon>
        <taxon>Candidatus Palauibacteraceae</taxon>
        <taxon>Candidatus Kutchimonas</taxon>
    </lineage>
</organism>
<gene>
    <name evidence="3" type="ORF">GWO12_08780</name>
</gene>
<proteinExistence type="inferred from homology"/>
<evidence type="ECO:0000313" key="3">
    <source>
        <dbReference type="EMBL" id="NIR75191.1"/>
    </source>
</evidence>
<dbReference type="EMBL" id="JAACAK010000067">
    <property type="protein sequence ID" value="NIR75191.1"/>
    <property type="molecule type" value="Genomic_DNA"/>
</dbReference>
<dbReference type="Pfam" id="PF18912">
    <property type="entry name" value="DZR_2"/>
    <property type="match status" value="1"/>
</dbReference>
<dbReference type="PANTHER" id="PTHR47505:SF1">
    <property type="entry name" value="DNA UTILIZATION PROTEIN YHGH"/>
    <property type="match status" value="1"/>
</dbReference>